<organism evidence="2 3">
    <name type="scientific">Steccherinum ochraceum</name>
    <dbReference type="NCBI Taxonomy" id="92696"/>
    <lineage>
        <taxon>Eukaryota</taxon>
        <taxon>Fungi</taxon>
        <taxon>Dikarya</taxon>
        <taxon>Basidiomycota</taxon>
        <taxon>Agaricomycotina</taxon>
        <taxon>Agaricomycetes</taxon>
        <taxon>Polyporales</taxon>
        <taxon>Steccherinaceae</taxon>
        <taxon>Steccherinum</taxon>
    </lineage>
</organism>
<sequence>MVVSFDSNANPFPSITRRVDRWLLAANPLKPVHRSKPPLSFPPLIPPELWGLIIHHACLLYHDPLDTSKDLSFFDLNSPSVQLDTYRNAMTLKTTLALVCREWNDFVRAGLYEFVWISRAAQAKALARTLLMEYVERKKALQARTEGRMGQKDRISSGCYVRRLHIETPILERCNPADIRTILDYTPSLYIYSDHHSLQRSMFNDCPDPRSTPEEILRLIAHPQLRRLGWTTYGSVPFSQRISPLINGHTDLMRLQYLELSCWSPNPHSVSPESLSDANTRHLALKHPMFLSLPSLKALKVSLDNNTFATIASWDMPLLTNLSVLSADFSYTGPGFQAFFTAHGDKLLQLELGHSSSSIEEYYLTAPHHPNAAPGAAPAGPATPISLATFCPNLREVICSADAEWHWQSPDWITPHILLPSHPNVELIGIRDIDKRLREDPDFEHAGVTPYFPLFEQIVCLLRRDAFPSLRFVRDLSVESQEMRVVASQAAQHIGPPPSQTASTTSASSFAGPNPKRVLTFWTRVVEKCRERGVWIEDYTGMNLTARSLMRAGLMQADDEEDVVVKVVKAKKKIGQGGLKRLSRAFGRSR</sequence>
<dbReference type="OrthoDB" id="3258324at2759"/>
<proteinExistence type="predicted"/>
<protein>
    <submittedName>
        <fullName evidence="2">Uncharacterized protein</fullName>
    </submittedName>
</protein>
<evidence type="ECO:0000313" key="2">
    <source>
        <dbReference type="EMBL" id="TCD63269.1"/>
    </source>
</evidence>
<feature type="compositionally biased region" description="Low complexity" evidence="1">
    <location>
        <begin position="500"/>
        <end position="511"/>
    </location>
</feature>
<dbReference type="Proteomes" id="UP000292702">
    <property type="component" value="Unassembled WGS sequence"/>
</dbReference>
<accession>A0A4R0RF59</accession>
<name>A0A4R0RF59_9APHY</name>
<evidence type="ECO:0000313" key="3">
    <source>
        <dbReference type="Proteomes" id="UP000292702"/>
    </source>
</evidence>
<comment type="caution">
    <text evidence="2">The sequence shown here is derived from an EMBL/GenBank/DDBJ whole genome shotgun (WGS) entry which is preliminary data.</text>
</comment>
<dbReference type="EMBL" id="RWJN01000311">
    <property type="protein sequence ID" value="TCD63269.1"/>
    <property type="molecule type" value="Genomic_DNA"/>
</dbReference>
<dbReference type="AlphaFoldDB" id="A0A4R0RF59"/>
<evidence type="ECO:0000256" key="1">
    <source>
        <dbReference type="SAM" id="MobiDB-lite"/>
    </source>
</evidence>
<feature type="region of interest" description="Disordered" evidence="1">
    <location>
        <begin position="489"/>
        <end position="511"/>
    </location>
</feature>
<keyword evidence="3" id="KW-1185">Reference proteome</keyword>
<gene>
    <name evidence="2" type="ORF">EIP91_005790</name>
</gene>
<reference evidence="2 3" key="1">
    <citation type="submission" date="2018-11" db="EMBL/GenBank/DDBJ databases">
        <title>Genome assembly of Steccherinum ochraceum LE-BIN_3174, the white-rot fungus of the Steccherinaceae family (The Residual Polyporoid clade, Polyporales, Basidiomycota).</title>
        <authorList>
            <person name="Fedorova T.V."/>
            <person name="Glazunova O.A."/>
            <person name="Landesman E.O."/>
            <person name="Moiseenko K.V."/>
            <person name="Psurtseva N.V."/>
            <person name="Savinova O.S."/>
            <person name="Shakhova N.V."/>
            <person name="Tyazhelova T.V."/>
            <person name="Vasina D.V."/>
        </authorList>
    </citation>
    <scope>NUCLEOTIDE SEQUENCE [LARGE SCALE GENOMIC DNA]</scope>
    <source>
        <strain evidence="2 3">LE-BIN_3174</strain>
    </source>
</reference>